<evidence type="ECO:0000256" key="7">
    <source>
        <dbReference type="ARBA" id="ARBA00022989"/>
    </source>
</evidence>
<comment type="pathway">
    <text evidence="2">Lipid metabolism; sphingolipid metabolism.</text>
</comment>
<dbReference type="GO" id="GO:0006679">
    <property type="term" value="P:glucosylceramide biosynthetic process"/>
    <property type="evidence" value="ECO:0007669"/>
    <property type="project" value="TreeGrafter"/>
</dbReference>
<dbReference type="Proteomes" id="UP000277597">
    <property type="component" value="Unassembled WGS sequence"/>
</dbReference>
<protein>
    <submittedName>
        <fullName evidence="10">Ceramide glucosyltransferase</fullName>
    </submittedName>
</protein>
<dbReference type="EMBL" id="RQZI01000013">
    <property type="protein sequence ID" value="RRC90954.1"/>
    <property type="molecule type" value="Genomic_DNA"/>
</dbReference>
<evidence type="ECO:0000256" key="8">
    <source>
        <dbReference type="ARBA" id="ARBA00023136"/>
    </source>
</evidence>
<proteinExistence type="predicted"/>
<evidence type="ECO:0000313" key="10">
    <source>
        <dbReference type="EMBL" id="RRC90954.1"/>
    </source>
</evidence>
<evidence type="ECO:0000256" key="2">
    <source>
        <dbReference type="ARBA" id="ARBA00004760"/>
    </source>
</evidence>
<sequence>MDYPFDWRISTKGALIMKLIFLLLTSAYLFLFILRWLLSLAYLKKGQSSSSDFQEKLYTVVQPILSGDPRLENDLLANLQQTEAVEFYWLIDQSDPEAQRVADKICQNPSYAQRIRVFLMGDVPQGINPKSYKIEKIIDGLTRPYLIVLDDDSVIDFSKMGELTDYLGENVILTGIPYNQERSNFWSKLVAAFVNGNSFITYFTMAEVKANHSINGMFYILPLELAREQKLFSAIKDYLCDDLAVADFLRSKGVEIIQTRVTCNVRTTIKDAKQYLLQMKRWLLFSSIYLKEHLDWKVIFLIALPSFLPLPALLISFFLGWPFVLLALLLLLVKAVWMLAYRRLILTARPHPDEVFYEVLNDLLLPWLFLYVLLSPRVINWRGRKIRVTDGKIRYE</sequence>
<keyword evidence="6 9" id="KW-0812">Transmembrane</keyword>
<dbReference type="InterPro" id="IPR025993">
    <property type="entry name" value="Ceramide_glucosylTrfase"/>
</dbReference>
<reference evidence="10 11" key="1">
    <citation type="submission" date="2018-11" db="EMBL/GenBank/DDBJ databases">
        <title>Genomes From Bacteria Associated with the Canine Oral Cavity: a Test Case for Automated Genome-Based Taxonomic Assignment.</title>
        <authorList>
            <person name="Coil D.A."/>
            <person name="Jospin G."/>
            <person name="Darling A.E."/>
            <person name="Wallis C."/>
            <person name="Davis I.J."/>
            <person name="Harris S."/>
            <person name="Eisen J.A."/>
            <person name="Holcombe L.J."/>
            <person name="O'Flynn C."/>
        </authorList>
    </citation>
    <scope>NUCLEOTIDE SEQUENCE [LARGE SCALE GENOMIC DNA]</scope>
    <source>
        <strain evidence="10 11">OH953</strain>
    </source>
</reference>
<comment type="subcellular location">
    <subcellularLocation>
        <location evidence="1">Membrane</location>
        <topology evidence="1">Multi-pass membrane protein</topology>
    </subcellularLocation>
</comment>
<dbReference type="PANTHER" id="PTHR12726:SF0">
    <property type="entry name" value="CERAMIDE GLUCOSYLTRANSFERASE"/>
    <property type="match status" value="1"/>
</dbReference>
<keyword evidence="4" id="KW-0328">Glycosyltransferase</keyword>
<dbReference type="AlphaFoldDB" id="A0A3P1S158"/>
<dbReference type="InterPro" id="IPR029044">
    <property type="entry name" value="Nucleotide-diphossugar_trans"/>
</dbReference>
<keyword evidence="8 9" id="KW-0472">Membrane</keyword>
<feature type="transmembrane region" description="Helical" evidence="9">
    <location>
        <begin position="298"/>
        <end position="319"/>
    </location>
</feature>
<dbReference type="Pfam" id="PF13506">
    <property type="entry name" value="Glyco_transf_21"/>
    <property type="match status" value="1"/>
</dbReference>
<keyword evidence="5 10" id="KW-0808">Transferase</keyword>
<evidence type="ECO:0000256" key="3">
    <source>
        <dbReference type="ARBA" id="ARBA00004991"/>
    </source>
</evidence>
<keyword evidence="7 9" id="KW-1133">Transmembrane helix</keyword>
<evidence type="ECO:0000313" key="11">
    <source>
        <dbReference type="Proteomes" id="UP000277597"/>
    </source>
</evidence>
<name>A0A3P1S158_STRSA</name>
<dbReference type="GO" id="GO:0008120">
    <property type="term" value="F:ceramide glucosyltransferase activity"/>
    <property type="evidence" value="ECO:0007669"/>
    <property type="project" value="TreeGrafter"/>
</dbReference>
<feature type="transmembrane region" description="Helical" evidence="9">
    <location>
        <begin position="325"/>
        <end position="344"/>
    </location>
</feature>
<evidence type="ECO:0000256" key="6">
    <source>
        <dbReference type="ARBA" id="ARBA00022692"/>
    </source>
</evidence>
<evidence type="ECO:0000256" key="4">
    <source>
        <dbReference type="ARBA" id="ARBA00022676"/>
    </source>
</evidence>
<evidence type="ECO:0000256" key="1">
    <source>
        <dbReference type="ARBA" id="ARBA00004141"/>
    </source>
</evidence>
<comment type="pathway">
    <text evidence="3">Sphingolipid metabolism.</text>
</comment>
<evidence type="ECO:0000256" key="9">
    <source>
        <dbReference type="SAM" id="Phobius"/>
    </source>
</evidence>
<feature type="transmembrane region" description="Helical" evidence="9">
    <location>
        <begin position="15"/>
        <end position="38"/>
    </location>
</feature>
<accession>A0A3P1S158</accession>
<comment type="caution">
    <text evidence="10">The sequence shown here is derived from an EMBL/GenBank/DDBJ whole genome shotgun (WGS) entry which is preliminary data.</text>
</comment>
<dbReference type="GO" id="GO:0016020">
    <property type="term" value="C:membrane"/>
    <property type="evidence" value="ECO:0007669"/>
    <property type="project" value="UniProtKB-SubCell"/>
</dbReference>
<evidence type="ECO:0000256" key="5">
    <source>
        <dbReference type="ARBA" id="ARBA00022679"/>
    </source>
</evidence>
<organism evidence="10 11">
    <name type="scientific">Streptococcus sanguinis</name>
    <dbReference type="NCBI Taxonomy" id="1305"/>
    <lineage>
        <taxon>Bacteria</taxon>
        <taxon>Bacillati</taxon>
        <taxon>Bacillota</taxon>
        <taxon>Bacilli</taxon>
        <taxon>Lactobacillales</taxon>
        <taxon>Streptococcaceae</taxon>
        <taxon>Streptococcus</taxon>
    </lineage>
</organism>
<dbReference type="PANTHER" id="PTHR12726">
    <property type="entry name" value="CERAMIDE GLUCOSYLTRANSFERASE"/>
    <property type="match status" value="1"/>
</dbReference>
<gene>
    <name evidence="10" type="ORF">EII39_10040</name>
</gene>
<dbReference type="SUPFAM" id="SSF53448">
    <property type="entry name" value="Nucleotide-diphospho-sugar transferases"/>
    <property type="match status" value="1"/>
</dbReference>